<sequence length="86" mass="9579">MHNSLVLRGRPIIVEWERDARHRRASLSSVTHRTLPSVTPFVNGHGSTRSRPWRPVQITLSLPPEVGDDVTHPATELSKHTIDTGG</sequence>
<feature type="compositionally biased region" description="Basic and acidic residues" evidence="1">
    <location>
        <begin position="77"/>
        <end position="86"/>
    </location>
</feature>
<evidence type="ECO:0000313" key="3">
    <source>
        <dbReference type="Proteomes" id="UP000299102"/>
    </source>
</evidence>
<protein>
    <submittedName>
        <fullName evidence="2">Uncharacterized protein</fullName>
    </submittedName>
</protein>
<dbReference type="Proteomes" id="UP000299102">
    <property type="component" value="Unassembled WGS sequence"/>
</dbReference>
<proteinExistence type="predicted"/>
<name>A0A4C1SXP1_EUMVA</name>
<reference evidence="2 3" key="1">
    <citation type="journal article" date="2019" name="Commun. Biol.">
        <title>The bagworm genome reveals a unique fibroin gene that provides high tensile strength.</title>
        <authorList>
            <person name="Kono N."/>
            <person name="Nakamura H."/>
            <person name="Ohtoshi R."/>
            <person name="Tomita M."/>
            <person name="Numata K."/>
            <person name="Arakawa K."/>
        </authorList>
    </citation>
    <scope>NUCLEOTIDE SEQUENCE [LARGE SCALE GENOMIC DNA]</scope>
</reference>
<dbReference type="EMBL" id="BGZK01000024">
    <property type="protein sequence ID" value="GBP06969.1"/>
    <property type="molecule type" value="Genomic_DNA"/>
</dbReference>
<dbReference type="AlphaFoldDB" id="A0A4C1SXP1"/>
<accession>A0A4C1SXP1</accession>
<comment type="caution">
    <text evidence="2">The sequence shown here is derived from an EMBL/GenBank/DDBJ whole genome shotgun (WGS) entry which is preliminary data.</text>
</comment>
<evidence type="ECO:0000256" key="1">
    <source>
        <dbReference type="SAM" id="MobiDB-lite"/>
    </source>
</evidence>
<evidence type="ECO:0000313" key="2">
    <source>
        <dbReference type="EMBL" id="GBP06969.1"/>
    </source>
</evidence>
<keyword evidence="3" id="KW-1185">Reference proteome</keyword>
<gene>
    <name evidence="2" type="ORF">EVAR_4408_1</name>
</gene>
<feature type="region of interest" description="Disordered" evidence="1">
    <location>
        <begin position="64"/>
        <end position="86"/>
    </location>
</feature>
<organism evidence="2 3">
    <name type="scientific">Eumeta variegata</name>
    <name type="common">Bagworm moth</name>
    <name type="synonym">Eumeta japonica</name>
    <dbReference type="NCBI Taxonomy" id="151549"/>
    <lineage>
        <taxon>Eukaryota</taxon>
        <taxon>Metazoa</taxon>
        <taxon>Ecdysozoa</taxon>
        <taxon>Arthropoda</taxon>
        <taxon>Hexapoda</taxon>
        <taxon>Insecta</taxon>
        <taxon>Pterygota</taxon>
        <taxon>Neoptera</taxon>
        <taxon>Endopterygota</taxon>
        <taxon>Lepidoptera</taxon>
        <taxon>Glossata</taxon>
        <taxon>Ditrysia</taxon>
        <taxon>Tineoidea</taxon>
        <taxon>Psychidae</taxon>
        <taxon>Oiketicinae</taxon>
        <taxon>Eumeta</taxon>
    </lineage>
</organism>